<evidence type="ECO:0000313" key="4">
    <source>
        <dbReference type="Proteomes" id="UP000220904"/>
    </source>
</evidence>
<dbReference type="Proteomes" id="UP000220904">
    <property type="component" value="Unassembled WGS sequence"/>
</dbReference>
<dbReference type="InterPro" id="IPR011701">
    <property type="entry name" value="MFS"/>
</dbReference>
<accession>A0A2A7B5C6</accession>
<evidence type="ECO:0000256" key="2">
    <source>
        <dbReference type="SAM" id="Phobius"/>
    </source>
</evidence>
<evidence type="ECO:0000313" key="3">
    <source>
        <dbReference type="EMBL" id="PDX86528.1"/>
    </source>
</evidence>
<dbReference type="EMBL" id="NOUV01000014">
    <property type="protein sequence ID" value="PDX86528.1"/>
    <property type="molecule type" value="Genomic_DNA"/>
</dbReference>
<dbReference type="InterPro" id="IPR036259">
    <property type="entry name" value="MFS_trans_sf"/>
</dbReference>
<organism evidence="3 4">
    <name type="scientific">Faecalibacterium prausnitzii</name>
    <dbReference type="NCBI Taxonomy" id="853"/>
    <lineage>
        <taxon>Bacteria</taxon>
        <taxon>Bacillati</taxon>
        <taxon>Bacillota</taxon>
        <taxon>Clostridia</taxon>
        <taxon>Eubacteriales</taxon>
        <taxon>Oscillospiraceae</taxon>
        <taxon>Faecalibacterium</taxon>
    </lineage>
</organism>
<name>A0A2A7B5C6_9FIRM</name>
<feature type="transmembrane region" description="Helical" evidence="2">
    <location>
        <begin position="102"/>
        <end position="125"/>
    </location>
</feature>
<dbReference type="PANTHER" id="PTHR23530:SF1">
    <property type="entry name" value="PERMEASE, MAJOR FACILITATOR SUPERFAMILY-RELATED"/>
    <property type="match status" value="1"/>
</dbReference>
<dbReference type="Gene3D" id="1.20.1250.20">
    <property type="entry name" value="MFS general substrate transporter like domains"/>
    <property type="match status" value="1"/>
</dbReference>
<comment type="caution">
    <text evidence="3">The sequence shown here is derived from an EMBL/GenBank/DDBJ whole genome shotgun (WGS) entry which is preliminary data.</text>
</comment>
<evidence type="ECO:0000256" key="1">
    <source>
        <dbReference type="ARBA" id="ARBA00004651"/>
    </source>
</evidence>
<dbReference type="InterPro" id="IPR053160">
    <property type="entry name" value="MFS_DHA3_Transporter"/>
</dbReference>
<dbReference type="GO" id="GO:0022857">
    <property type="term" value="F:transmembrane transporter activity"/>
    <property type="evidence" value="ECO:0007669"/>
    <property type="project" value="InterPro"/>
</dbReference>
<dbReference type="AlphaFoldDB" id="A0A2A7B5C6"/>
<comment type="subcellular location">
    <subcellularLocation>
        <location evidence="1">Cell membrane</location>
        <topology evidence="1">Multi-pass membrane protein</topology>
    </subcellularLocation>
</comment>
<dbReference type="GO" id="GO:0005886">
    <property type="term" value="C:plasma membrane"/>
    <property type="evidence" value="ECO:0007669"/>
    <property type="project" value="UniProtKB-SubCell"/>
</dbReference>
<feature type="transmembrane region" description="Helical" evidence="2">
    <location>
        <begin position="78"/>
        <end position="96"/>
    </location>
</feature>
<feature type="transmembrane region" description="Helical" evidence="2">
    <location>
        <begin position="291"/>
        <end position="308"/>
    </location>
</feature>
<sequence length="403" mass="43124">MKSNKQSTLNIKRQLGCVYTADFFSGLRITDAVWVALLAARGFSLWEIGLAESVFHIVNLLCEVPSGMVADLLGRKKALVSGGVLAVTSNLLMAFAPNLFAICFAMALNALYSTLFSGTFTALVYDSLKTEDREDEYLQISANSSQISMLASALGSLASTVQRFLGFAGFYLLSALFEGVSTLACRWMNEPIVTAAQANRARQSLHDLPGQFTLLVQDSLHVLRTCPLAAKLIVSSAIISVPSYLTKMFLQQRLIELGWPTEVLFLPLLLGGIACVLGTEAGRRVRFRSMRQFYAVCALLCGAGTLLVGTAPAWGGIFGMMLVQGVLEVYLLHEIQQLNDAIPSDQRATLISVNSMAYSLLMIPASPLVGAIGDAFGQAGAGLALLGGLVAVSGLVLLGQKKR</sequence>
<dbReference type="PANTHER" id="PTHR23530">
    <property type="entry name" value="TRANSPORT PROTEIN-RELATED"/>
    <property type="match status" value="1"/>
</dbReference>
<dbReference type="Pfam" id="PF07690">
    <property type="entry name" value="MFS_1"/>
    <property type="match status" value="1"/>
</dbReference>
<keyword evidence="2" id="KW-0812">Transmembrane</keyword>
<dbReference type="SUPFAM" id="SSF103473">
    <property type="entry name" value="MFS general substrate transporter"/>
    <property type="match status" value="1"/>
</dbReference>
<keyword evidence="2" id="KW-0472">Membrane</keyword>
<feature type="transmembrane region" description="Helical" evidence="2">
    <location>
        <begin position="228"/>
        <end position="245"/>
    </location>
</feature>
<proteinExistence type="predicted"/>
<dbReference type="OrthoDB" id="9816124at2"/>
<feature type="transmembrane region" description="Helical" evidence="2">
    <location>
        <begin position="257"/>
        <end position="279"/>
    </location>
</feature>
<gene>
    <name evidence="3" type="ORF">CHR60_07205</name>
</gene>
<dbReference type="CDD" id="cd06174">
    <property type="entry name" value="MFS"/>
    <property type="match status" value="1"/>
</dbReference>
<reference evidence="3 4" key="1">
    <citation type="journal article" date="2017" name="Front. Microbiol.">
        <title>New Insights into the Diversity of the Genus Faecalibacterium.</title>
        <authorList>
            <person name="Benevides L."/>
            <person name="Burman S."/>
            <person name="Martin R."/>
            <person name="Robert V."/>
            <person name="Thomas M."/>
            <person name="Miquel S."/>
            <person name="Chain F."/>
            <person name="Sokol H."/>
            <person name="Bermudez-Humaran L.G."/>
            <person name="Morrison M."/>
            <person name="Langella P."/>
            <person name="Azevedo V.A."/>
            <person name="Chatel J.M."/>
            <person name="Soares S."/>
        </authorList>
    </citation>
    <scope>NUCLEOTIDE SEQUENCE [LARGE SCALE GENOMIC DNA]</scope>
    <source>
        <strain evidence="3 4">AHMP21</strain>
    </source>
</reference>
<feature type="transmembrane region" description="Helical" evidence="2">
    <location>
        <begin position="379"/>
        <end position="398"/>
    </location>
</feature>
<dbReference type="RefSeq" id="WP_097792401.1">
    <property type="nucleotide sequence ID" value="NZ_NOUV01000014.1"/>
</dbReference>
<keyword evidence="2" id="KW-1133">Transmembrane helix</keyword>
<protein>
    <submittedName>
        <fullName evidence="3">MFS transporter</fullName>
    </submittedName>
</protein>